<evidence type="ECO:0000256" key="1">
    <source>
        <dbReference type="ARBA" id="ARBA00004370"/>
    </source>
</evidence>
<evidence type="ECO:0000256" key="5">
    <source>
        <dbReference type="ARBA" id="ARBA00023136"/>
    </source>
</evidence>
<dbReference type="SUPFAM" id="SSF53822">
    <property type="entry name" value="Periplasmic binding protein-like I"/>
    <property type="match status" value="1"/>
</dbReference>
<evidence type="ECO:0000256" key="2">
    <source>
        <dbReference type="ARBA" id="ARBA00022692"/>
    </source>
</evidence>
<dbReference type="InterPro" id="IPR028082">
    <property type="entry name" value="Peripla_BP_I"/>
</dbReference>
<accession>A0ABR1E6V4</accession>
<feature type="domain" description="Receptor ligand binding region" evidence="8">
    <location>
        <begin position="25"/>
        <end position="161"/>
    </location>
</feature>
<gene>
    <name evidence="9" type="primary">Necator_chrV.g20157</name>
    <name evidence="9" type="ORF">RB195_015365</name>
</gene>
<evidence type="ECO:0000256" key="4">
    <source>
        <dbReference type="ARBA" id="ARBA00022989"/>
    </source>
</evidence>
<evidence type="ECO:0000259" key="8">
    <source>
        <dbReference type="Pfam" id="PF01094"/>
    </source>
</evidence>
<dbReference type="Pfam" id="PF01094">
    <property type="entry name" value="ANF_receptor"/>
    <property type="match status" value="1"/>
</dbReference>
<evidence type="ECO:0000313" key="10">
    <source>
        <dbReference type="Proteomes" id="UP001303046"/>
    </source>
</evidence>
<dbReference type="Gene3D" id="3.40.50.2300">
    <property type="match status" value="1"/>
</dbReference>
<evidence type="ECO:0000256" key="3">
    <source>
        <dbReference type="ARBA" id="ARBA00022741"/>
    </source>
</evidence>
<keyword evidence="6" id="KW-0456">Lyase</keyword>
<evidence type="ECO:0000256" key="7">
    <source>
        <dbReference type="SAM" id="Phobius"/>
    </source>
</evidence>
<comment type="subcellular location">
    <subcellularLocation>
        <location evidence="1">Membrane</location>
    </subcellularLocation>
</comment>
<reference evidence="9 10" key="1">
    <citation type="submission" date="2023-08" db="EMBL/GenBank/DDBJ databases">
        <title>A Necator americanus chromosomal reference genome.</title>
        <authorList>
            <person name="Ilik V."/>
            <person name="Petrzelkova K.J."/>
            <person name="Pardy F."/>
            <person name="Fuh T."/>
            <person name="Niatou-Singa F.S."/>
            <person name="Gouil Q."/>
            <person name="Baker L."/>
            <person name="Ritchie M.E."/>
            <person name="Jex A.R."/>
            <person name="Gazzola D."/>
            <person name="Li H."/>
            <person name="Toshio Fujiwara R."/>
            <person name="Zhan B."/>
            <person name="Aroian R.V."/>
            <person name="Pafco B."/>
            <person name="Schwarz E.M."/>
        </authorList>
    </citation>
    <scope>NUCLEOTIDE SEQUENCE [LARGE SCALE GENOMIC DNA]</scope>
    <source>
        <strain evidence="9 10">Aroian</strain>
        <tissue evidence="9">Whole animal</tissue>
    </source>
</reference>
<keyword evidence="4 7" id="KW-1133">Transmembrane helix</keyword>
<dbReference type="PANTHER" id="PTHR11920">
    <property type="entry name" value="GUANYLYL CYCLASE"/>
    <property type="match status" value="1"/>
</dbReference>
<protein>
    <recommendedName>
        <fullName evidence="8">Receptor ligand binding region domain-containing protein</fullName>
    </recommendedName>
</protein>
<dbReference type="EMBL" id="JAVFWL010000005">
    <property type="protein sequence ID" value="KAK6757496.1"/>
    <property type="molecule type" value="Genomic_DNA"/>
</dbReference>
<organism evidence="9 10">
    <name type="scientific">Necator americanus</name>
    <name type="common">Human hookworm</name>
    <dbReference type="NCBI Taxonomy" id="51031"/>
    <lineage>
        <taxon>Eukaryota</taxon>
        <taxon>Metazoa</taxon>
        <taxon>Ecdysozoa</taxon>
        <taxon>Nematoda</taxon>
        <taxon>Chromadorea</taxon>
        <taxon>Rhabditida</taxon>
        <taxon>Rhabditina</taxon>
        <taxon>Rhabditomorpha</taxon>
        <taxon>Strongyloidea</taxon>
        <taxon>Ancylostomatidae</taxon>
        <taxon>Bunostominae</taxon>
        <taxon>Necator</taxon>
    </lineage>
</organism>
<sequence>MPFCGALDLSDRRGCSDQAHTDGIVIALCLSEPHAIRTALLASFDLGMTTNEFLYIIVNSQSGVLGSHGKLTPIWKDVSSTPDGRDDDALQAYLRTMSASLDSYQLYHIVILYAKSLNRTISEDISQLRNGTLIIKNSAMTIQGISGPVTINDLAQLVATLTVSIADRKGEPQKILSVRINHDKVNITTFVSDPEEVWSNYGGVKPLDVPQCGLQDEKCTSIFGKDPHVFASLLVVSLLVIVLFAAIGTHIWREKVMHEKEINMKWLVPFTALQKMVNKKTDVSTMSMQSEQTRRTVDSLMSSIDASEKFYFFTYENESIVAEKHAATSSIEENRYIHLRKVSSHVTFLVFVSRAIQKFRVRLN</sequence>
<dbReference type="InterPro" id="IPR001828">
    <property type="entry name" value="ANF_lig-bd_rcpt"/>
</dbReference>
<evidence type="ECO:0000256" key="6">
    <source>
        <dbReference type="ARBA" id="ARBA00023239"/>
    </source>
</evidence>
<proteinExistence type="predicted"/>
<keyword evidence="2 7" id="KW-0812">Transmembrane</keyword>
<keyword evidence="5 7" id="KW-0472">Membrane</keyword>
<keyword evidence="3" id="KW-0547">Nucleotide-binding</keyword>
<keyword evidence="10" id="KW-1185">Reference proteome</keyword>
<name>A0ABR1E6V4_NECAM</name>
<dbReference type="Proteomes" id="UP001303046">
    <property type="component" value="Unassembled WGS sequence"/>
</dbReference>
<dbReference type="PANTHER" id="PTHR11920:SF501">
    <property type="entry name" value="GUANYLATE CYCLASE 32E"/>
    <property type="match status" value="1"/>
</dbReference>
<feature type="transmembrane region" description="Helical" evidence="7">
    <location>
        <begin position="229"/>
        <end position="252"/>
    </location>
</feature>
<comment type="caution">
    <text evidence="9">The sequence shown here is derived from an EMBL/GenBank/DDBJ whole genome shotgun (WGS) entry which is preliminary data.</text>
</comment>
<dbReference type="InterPro" id="IPR050401">
    <property type="entry name" value="Cyclic_nucleotide_synthase"/>
</dbReference>
<evidence type="ECO:0000313" key="9">
    <source>
        <dbReference type="EMBL" id="KAK6757496.1"/>
    </source>
</evidence>